<accession>A0A1G5Q9C7</accession>
<dbReference type="AlphaFoldDB" id="A0A1G5Q9C7"/>
<proteinExistence type="predicted"/>
<keyword evidence="2" id="KW-1185">Reference proteome</keyword>
<sequence length="75" mass="8452">MSLWIQSHTALIFLASKAIWACRTNQTFSLDQAGKLLIKRSLLDRFLACMKPASITQRPLRAGVFFVEALSENLI</sequence>
<evidence type="ECO:0000313" key="2">
    <source>
        <dbReference type="Proteomes" id="UP000198767"/>
    </source>
</evidence>
<dbReference type="STRING" id="1156985.SAMN04488118_103213"/>
<dbReference type="EMBL" id="FMWG01000003">
    <property type="protein sequence ID" value="SCZ58080.1"/>
    <property type="molecule type" value="Genomic_DNA"/>
</dbReference>
<name>A0A1G5Q9C7_9RHOB</name>
<evidence type="ECO:0000313" key="1">
    <source>
        <dbReference type="EMBL" id="SCZ58080.1"/>
    </source>
</evidence>
<dbReference type="Proteomes" id="UP000198767">
    <property type="component" value="Unassembled WGS sequence"/>
</dbReference>
<gene>
    <name evidence="1" type="ORF">SAMN04488118_103213</name>
</gene>
<protein>
    <submittedName>
        <fullName evidence="1">Uncharacterized protein</fullName>
    </submittedName>
</protein>
<reference evidence="1 2" key="1">
    <citation type="submission" date="2016-10" db="EMBL/GenBank/DDBJ databases">
        <authorList>
            <person name="de Groot N.N."/>
        </authorList>
    </citation>
    <scope>NUCLEOTIDE SEQUENCE [LARGE SCALE GENOMIC DNA]</scope>
    <source>
        <strain evidence="1 2">U95</strain>
    </source>
</reference>
<organism evidence="1 2">
    <name type="scientific">Epibacterium ulvae</name>
    <dbReference type="NCBI Taxonomy" id="1156985"/>
    <lineage>
        <taxon>Bacteria</taxon>
        <taxon>Pseudomonadati</taxon>
        <taxon>Pseudomonadota</taxon>
        <taxon>Alphaproteobacteria</taxon>
        <taxon>Rhodobacterales</taxon>
        <taxon>Roseobacteraceae</taxon>
        <taxon>Epibacterium</taxon>
    </lineage>
</organism>